<dbReference type="EMBL" id="JBCPYA010000014">
    <property type="protein sequence ID" value="MEN2473744.1"/>
    <property type="molecule type" value="Genomic_DNA"/>
</dbReference>
<evidence type="ECO:0000313" key="3">
    <source>
        <dbReference type="Proteomes" id="UP001466933"/>
    </source>
</evidence>
<feature type="region of interest" description="Disordered" evidence="1">
    <location>
        <begin position="1"/>
        <end position="41"/>
    </location>
</feature>
<keyword evidence="3" id="KW-1185">Reference proteome</keyword>
<protein>
    <submittedName>
        <fullName evidence="2">Uncharacterized protein</fullName>
    </submittedName>
</protein>
<accession>A0ABU9WPR4</accession>
<proteinExistence type="predicted"/>
<dbReference type="RefSeq" id="WP_343494219.1">
    <property type="nucleotide sequence ID" value="NZ_JBCPYA010000014.1"/>
</dbReference>
<organism evidence="2 3">
    <name type="scientific">Burkholderia theae</name>
    <dbReference type="NCBI Taxonomy" id="3143496"/>
    <lineage>
        <taxon>Bacteria</taxon>
        <taxon>Pseudomonadati</taxon>
        <taxon>Pseudomonadota</taxon>
        <taxon>Betaproteobacteria</taxon>
        <taxon>Burkholderiales</taxon>
        <taxon>Burkholderiaceae</taxon>
        <taxon>Burkholderia</taxon>
    </lineage>
</organism>
<reference evidence="2 3" key="1">
    <citation type="submission" date="2024-05" db="EMBL/GenBank/DDBJ databases">
        <title>Burkholderia sp. Nov. a novel bacteria isolated from rhizosphere soil of Camellia sinensis.</title>
        <authorList>
            <person name="Dong Y."/>
        </authorList>
    </citation>
    <scope>NUCLEOTIDE SEQUENCE [LARGE SCALE GENOMIC DNA]</scope>
    <source>
        <strain evidence="2 3">GS2Y</strain>
    </source>
</reference>
<name>A0ABU9WPR4_9BURK</name>
<comment type="caution">
    <text evidence="2">The sequence shown here is derived from an EMBL/GenBank/DDBJ whole genome shotgun (WGS) entry which is preliminary data.</text>
</comment>
<evidence type="ECO:0000256" key="1">
    <source>
        <dbReference type="SAM" id="MobiDB-lite"/>
    </source>
</evidence>
<dbReference type="Proteomes" id="UP001466933">
    <property type="component" value="Unassembled WGS sequence"/>
</dbReference>
<sequence length="41" mass="4602">MQHTIEQAFARGGTIRATRKVPKWSQNEPAGRGADRETPHD</sequence>
<evidence type="ECO:0000313" key="2">
    <source>
        <dbReference type="EMBL" id="MEN2473744.1"/>
    </source>
</evidence>
<gene>
    <name evidence="2" type="ORF">VOI36_27925</name>
</gene>